<evidence type="ECO:0000259" key="14">
    <source>
        <dbReference type="Pfam" id="PF07715"/>
    </source>
</evidence>
<keyword evidence="6 11" id="KW-0798">TonB box</keyword>
<comment type="similarity">
    <text evidence="10 11">Belongs to the TonB-dependent receptor family.</text>
</comment>
<keyword evidence="2 10" id="KW-0813">Transport</keyword>
<dbReference type="SUPFAM" id="SSF56935">
    <property type="entry name" value="Porins"/>
    <property type="match status" value="1"/>
</dbReference>
<evidence type="ECO:0000256" key="4">
    <source>
        <dbReference type="ARBA" id="ARBA00022692"/>
    </source>
</evidence>
<feature type="signal peptide" evidence="12">
    <location>
        <begin position="1"/>
        <end position="20"/>
    </location>
</feature>
<dbReference type="Gene3D" id="2.170.130.10">
    <property type="entry name" value="TonB-dependent receptor, plug domain"/>
    <property type="match status" value="1"/>
</dbReference>
<feature type="domain" description="TonB-dependent receptor plug" evidence="14">
    <location>
        <begin position="51"/>
        <end position="144"/>
    </location>
</feature>
<evidence type="ECO:0000256" key="12">
    <source>
        <dbReference type="SAM" id="SignalP"/>
    </source>
</evidence>
<protein>
    <submittedName>
        <fullName evidence="15">TonB-dependent receptor</fullName>
    </submittedName>
</protein>
<dbReference type="InterPro" id="IPR037066">
    <property type="entry name" value="Plug_dom_sf"/>
</dbReference>
<keyword evidence="16" id="KW-1185">Reference proteome</keyword>
<keyword evidence="9 10" id="KW-0998">Cell outer membrane</keyword>
<evidence type="ECO:0000256" key="3">
    <source>
        <dbReference type="ARBA" id="ARBA00022452"/>
    </source>
</evidence>
<sequence length="613" mass="70454">MSKKIFHSVVLCFLGLVVFAQPQQPIELEELIIEQNKISNRSKSQHTLILNDSLIDNALGTFTDFLQKNTTIYFKENGYGMVSSPAFRGTTAQQTSVLWNGIKTNSALLGQTDFNSTSYKSYDNIVVKPGGGSVLYGSSAIGGTIHLNNQLQFNKETENEIQLNYGSFNTQGIHYKISTGCEKFAVNAHFGYNKSDNDYEWIGKNRKNINGQFYNTDFGVELAYKINSKNTVEFYSSSYNDDRHFALLTPYQTKTKYQNNYNRNLLKWYYKTNRFLNTFYAASVKEAYTYFDQLPTDSKSGGKANTLYFKNESFYNVLQNFKLSGFLEYQKTAGEGYNSGLLFSTQEIFAVSVLGNYDFTKRFGIEVGAKNELAKDYENPFLFSAGLYYNTDLYQLKINSSKNYRIPTFNDLYWQPGGKLNLKPESSYQFDINHNFKYKSVTLNISTYYTSITDMIRWIPTETGFWEANNVDAVTIYGADMFLNLKKQWNNHSVQFNSNYGYTKSIDKKTKKQLIYTPLHKFNVQLFYGFKNFSIAPSFLYVDEIFTTASNDNASTLAGYGIIDVDIQQKINIKNNPFFINLKIKNAANTVYTNMPERIMPGRNYHIQIIKKF</sequence>
<proteinExistence type="inferred from homology"/>
<dbReference type="Proteomes" id="UP000268372">
    <property type="component" value="Unassembled WGS sequence"/>
</dbReference>
<evidence type="ECO:0000256" key="10">
    <source>
        <dbReference type="PROSITE-ProRule" id="PRU01360"/>
    </source>
</evidence>
<dbReference type="Gene3D" id="2.40.170.20">
    <property type="entry name" value="TonB-dependent receptor, beta-barrel domain"/>
    <property type="match status" value="1"/>
</dbReference>
<accession>A0A3P1AZD0</accession>
<reference evidence="15 16" key="1">
    <citation type="submission" date="2018-11" db="EMBL/GenBank/DDBJ databases">
        <title>Flavobacterium sp. nov., YIM 102796 draft genome.</title>
        <authorList>
            <person name="Li G."/>
            <person name="Jiang Y."/>
        </authorList>
    </citation>
    <scope>NUCLEOTIDE SEQUENCE [LARGE SCALE GENOMIC DNA]</scope>
    <source>
        <strain evidence="15 16">YIM 102796</strain>
    </source>
</reference>
<evidence type="ECO:0000259" key="13">
    <source>
        <dbReference type="Pfam" id="PF00593"/>
    </source>
</evidence>
<keyword evidence="8 15" id="KW-0675">Receptor</keyword>
<evidence type="ECO:0000256" key="11">
    <source>
        <dbReference type="RuleBase" id="RU003357"/>
    </source>
</evidence>
<keyword evidence="4 10" id="KW-0812">Transmembrane</keyword>
<dbReference type="GO" id="GO:0044718">
    <property type="term" value="P:siderophore transmembrane transport"/>
    <property type="evidence" value="ECO:0007669"/>
    <property type="project" value="TreeGrafter"/>
</dbReference>
<keyword evidence="7 10" id="KW-0472">Membrane</keyword>
<comment type="subcellular location">
    <subcellularLocation>
        <location evidence="1 10">Cell outer membrane</location>
        <topology evidence="1 10">Multi-pass membrane protein</topology>
    </subcellularLocation>
</comment>
<keyword evidence="3 10" id="KW-1134">Transmembrane beta strand</keyword>
<dbReference type="RefSeq" id="WP_124899834.1">
    <property type="nucleotide sequence ID" value="NZ_RQTJ01000023.1"/>
</dbReference>
<feature type="domain" description="TonB-dependent receptor-like beta-barrel" evidence="13">
    <location>
        <begin position="192"/>
        <end position="574"/>
    </location>
</feature>
<dbReference type="Pfam" id="PF07715">
    <property type="entry name" value="Plug"/>
    <property type="match status" value="1"/>
</dbReference>
<organism evidence="15 16">
    <name type="scientific">Paenimyroides viscosum</name>
    <dbReference type="NCBI Taxonomy" id="2488729"/>
    <lineage>
        <taxon>Bacteria</taxon>
        <taxon>Pseudomonadati</taxon>
        <taxon>Bacteroidota</taxon>
        <taxon>Flavobacteriia</taxon>
        <taxon>Flavobacteriales</taxon>
        <taxon>Flavobacteriaceae</taxon>
        <taxon>Paenimyroides</taxon>
    </lineage>
</organism>
<dbReference type="PROSITE" id="PS52016">
    <property type="entry name" value="TONB_DEPENDENT_REC_3"/>
    <property type="match status" value="1"/>
</dbReference>
<evidence type="ECO:0000256" key="8">
    <source>
        <dbReference type="ARBA" id="ARBA00023170"/>
    </source>
</evidence>
<keyword evidence="5 12" id="KW-0732">Signal</keyword>
<dbReference type="AlphaFoldDB" id="A0A3P1AZD0"/>
<dbReference type="EMBL" id="RQTJ01000023">
    <property type="protein sequence ID" value="RRA93313.1"/>
    <property type="molecule type" value="Genomic_DNA"/>
</dbReference>
<evidence type="ECO:0000313" key="15">
    <source>
        <dbReference type="EMBL" id="RRA93313.1"/>
    </source>
</evidence>
<dbReference type="PANTHER" id="PTHR30069">
    <property type="entry name" value="TONB-DEPENDENT OUTER MEMBRANE RECEPTOR"/>
    <property type="match status" value="1"/>
</dbReference>
<dbReference type="PANTHER" id="PTHR30069:SF29">
    <property type="entry name" value="HEMOGLOBIN AND HEMOGLOBIN-HAPTOGLOBIN-BINDING PROTEIN 1-RELATED"/>
    <property type="match status" value="1"/>
</dbReference>
<feature type="chain" id="PRO_5018040775" evidence="12">
    <location>
        <begin position="21"/>
        <end position="613"/>
    </location>
</feature>
<evidence type="ECO:0000256" key="7">
    <source>
        <dbReference type="ARBA" id="ARBA00023136"/>
    </source>
</evidence>
<evidence type="ECO:0000256" key="9">
    <source>
        <dbReference type="ARBA" id="ARBA00023237"/>
    </source>
</evidence>
<evidence type="ECO:0000256" key="1">
    <source>
        <dbReference type="ARBA" id="ARBA00004571"/>
    </source>
</evidence>
<dbReference type="InterPro" id="IPR039426">
    <property type="entry name" value="TonB-dep_rcpt-like"/>
</dbReference>
<name>A0A3P1AZD0_9FLAO</name>
<comment type="caution">
    <text evidence="15">The sequence shown here is derived from an EMBL/GenBank/DDBJ whole genome shotgun (WGS) entry which is preliminary data.</text>
</comment>
<dbReference type="InterPro" id="IPR036942">
    <property type="entry name" value="Beta-barrel_TonB_sf"/>
</dbReference>
<dbReference type="InterPro" id="IPR000531">
    <property type="entry name" value="Beta-barrel_TonB"/>
</dbReference>
<gene>
    <name evidence="15" type="ORF">EG242_10475</name>
</gene>
<dbReference type="InterPro" id="IPR012910">
    <property type="entry name" value="Plug_dom"/>
</dbReference>
<dbReference type="OrthoDB" id="9762903at2"/>
<evidence type="ECO:0000256" key="5">
    <source>
        <dbReference type="ARBA" id="ARBA00022729"/>
    </source>
</evidence>
<evidence type="ECO:0000256" key="6">
    <source>
        <dbReference type="ARBA" id="ARBA00023077"/>
    </source>
</evidence>
<evidence type="ECO:0000256" key="2">
    <source>
        <dbReference type="ARBA" id="ARBA00022448"/>
    </source>
</evidence>
<dbReference type="Pfam" id="PF00593">
    <property type="entry name" value="TonB_dep_Rec_b-barrel"/>
    <property type="match status" value="1"/>
</dbReference>
<evidence type="ECO:0000313" key="16">
    <source>
        <dbReference type="Proteomes" id="UP000268372"/>
    </source>
</evidence>
<dbReference type="GO" id="GO:0015344">
    <property type="term" value="F:siderophore uptake transmembrane transporter activity"/>
    <property type="evidence" value="ECO:0007669"/>
    <property type="project" value="TreeGrafter"/>
</dbReference>
<dbReference type="GO" id="GO:0009279">
    <property type="term" value="C:cell outer membrane"/>
    <property type="evidence" value="ECO:0007669"/>
    <property type="project" value="UniProtKB-SubCell"/>
</dbReference>